<protein>
    <submittedName>
        <fullName evidence="1">Phage gp6-like head-tail connector protein</fullName>
    </submittedName>
</protein>
<dbReference type="InterPro" id="IPR006450">
    <property type="entry name" value="Phage_HK97_gp6-like"/>
</dbReference>
<organism evidence="1 2">
    <name type="scientific">Listeria booriae</name>
    <dbReference type="NCBI Taxonomy" id="1552123"/>
    <lineage>
        <taxon>Bacteria</taxon>
        <taxon>Bacillati</taxon>
        <taxon>Bacillota</taxon>
        <taxon>Bacilli</taxon>
        <taxon>Bacillales</taxon>
        <taxon>Listeriaceae</taxon>
        <taxon>Listeria</taxon>
    </lineage>
</organism>
<gene>
    <name evidence="1" type="ORF">HB904_03885</name>
</gene>
<dbReference type="AlphaFoldDB" id="A0A842AFH2"/>
<accession>A0A842AFH2</accession>
<dbReference type="EMBL" id="JAARSH010000002">
    <property type="protein sequence ID" value="MBC1615312.1"/>
    <property type="molecule type" value="Genomic_DNA"/>
</dbReference>
<dbReference type="Pfam" id="PF05135">
    <property type="entry name" value="Phage_connect_1"/>
    <property type="match status" value="1"/>
</dbReference>
<dbReference type="CDD" id="cd08054">
    <property type="entry name" value="gp6"/>
    <property type="match status" value="1"/>
</dbReference>
<dbReference type="NCBIfam" id="TIGR01560">
    <property type="entry name" value="put_DNA_pack"/>
    <property type="match status" value="1"/>
</dbReference>
<evidence type="ECO:0000313" key="1">
    <source>
        <dbReference type="EMBL" id="MBC1615312.1"/>
    </source>
</evidence>
<comment type="caution">
    <text evidence="1">The sequence shown here is derived from an EMBL/GenBank/DDBJ whole genome shotgun (WGS) entry which is preliminary data.</text>
</comment>
<name>A0A842AFH2_9LIST</name>
<proteinExistence type="predicted"/>
<sequence>MSLYPNVDAGLEDLKSNLRIDTDDDDKLLKQLVKAAQKTLIGKIGPEIGDFYKENAQFELATIMLTDHFFKTRSATIENTTSVVPPFGVDMIILDLKAEYRVQQTKESDLDAN</sequence>
<dbReference type="InterPro" id="IPR021146">
    <property type="entry name" value="Phage_gp6-like_head-tail"/>
</dbReference>
<reference evidence="1 2" key="1">
    <citation type="submission" date="2020-03" db="EMBL/GenBank/DDBJ databases">
        <title>Soil Listeria distribution.</title>
        <authorList>
            <person name="Liao J."/>
            <person name="Wiedmann M."/>
        </authorList>
    </citation>
    <scope>NUCLEOTIDE SEQUENCE [LARGE SCALE GENOMIC DNA]</scope>
    <source>
        <strain evidence="1 2">FSL L7-1299</strain>
    </source>
</reference>
<evidence type="ECO:0000313" key="2">
    <source>
        <dbReference type="Proteomes" id="UP000574104"/>
    </source>
</evidence>
<dbReference type="Gene3D" id="1.10.3230.30">
    <property type="entry name" value="Phage gp6-like head-tail connector protein"/>
    <property type="match status" value="1"/>
</dbReference>
<dbReference type="RefSeq" id="WP_185434209.1">
    <property type="nucleotide sequence ID" value="NZ_JAARSH010000002.1"/>
</dbReference>
<dbReference type="Proteomes" id="UP000574104">
    <property type="component" value="Unassembled WGS sequence"/>
</dbReference>